<keyword evidence="1" id="KW-0808">Transferase</keyword>
<dbReference type="GO" id="GO:0016740">
    <property type="term" value="F:transferase activity"/>
    <property type="evidence" value="ECO:0007669"/>
    <property type="project" value="UniProtKB-KW"/>
</dbReference>
<dbReference type="InterPro" id="IPR029044">
    <property type="entry name" value="Nucleotide-diphossugar_trans"/>
</dbReference>
<reference evidence="1" key="1">
    <citation type="submission" date="2020-03" db="EMBL/GenBank/DDBJ databases">
        <title>The deep terrestrial virosphere.</title>
        <authorList>
            <person name="Holmfeldt K."/>
            <person name="Nilsson E."/>
            <person name="Simone D."/>
            <person name="Lopez-Fernandez M."/>
            <person name="Wu X."/>
            <person name="de Brujin I."/>
            <person name="Lundin D."/>
            <person name="Andersson A."/>
            <person name="Bertilsson S."/>
            <person name="Dopson M."/>
        </authorList>
    </citation>
    <scope>NUCLEOTIDE SEQUENCE</scope>
    <source>
        <strain evidence="1">MM171B00830</strain>
    </source>
</reference>
<dbReference type="SUPFAM" id="SSF53448">
    <property type="entry name" value="Nucleotide-diphospho-sugar transferases"/>
    <property type="match status" value="1"/>
</dbReference>
<dbReference type="EMBL" id="MT143834">
    <property type="protein sequence ID" value="QJB03253.1"/>
    <property type="molecule type" value="Genomic_DNA"/>
</dbReference>
<evidence type="ECO:0000313" key="1">
    <source>
        <dbReference type="EMBL" id="QJB03253.1"/>
    </source>
</evidence>
<sequence>MKITVLSKMFNEEALLPFFLSHYSYADEILINLDEGTNDRSVEIIQQYSQAKIIWSKSTGKVNDRILIEELNVIASKSDADWLILVDSDELLFPQNFADPRETLEKADGNVIYSIPWQIYRHKTEADLDSTKPAIFQRRHGDPNRTIGFNTVYLKPNIIKPEIKICWYPGNHTFVPNEKAVRSSVVFDGAHWVAVDINISIHRRITRARERHSDENLKAGWGGQNFDITEEQIRADYELHKNDPQLF</sequence>
<proteinExistence type="predicted"/>
<dbReference type="Gene3D" id="3.90.550.10">
    <property type="entry name" value="Spore Coat Polysaccharide Biosynthesis Protein SpsA, Chain A"/>
    <property type="match status" value="1"/>
</dbReference>
<dbReference type="CDD" id="cd00761">
    <property type="entry name" value="Glyco_tranf_GTA_type"/>
    <property type="match status" value="1"/>
</dbReference>
<organism evidence="1">
    <name type="scientific">viral metagenome</name>
    <dbReference type="NCBI Taxonomy" id="1070528"/>
    <lineage>
        <taxon>unclassified sequences</taxon>
        <taxon>metagenomes</taxon>
        <taxon>organismal metagenomes</taxon>
    </lineage>
</organism>
<dbReference type="Pfam" id="PF13704">
    <property type="entry name" value="Glyco_tranf_2_4"/>
    <property type="match status" value="1"/>
</dbReference>
<name>A0A6M3MCD8_9ZZZZ</name>
<dbReference type="AlphaFoldDB" id="A0A6M3MCD8"/>
<protein>
    <submittedName>
        <fullName evidence="1">Putative glycosyltransferase</fullName>
    </submittedName>
</protein>
<accession>A0A6M3MCD8</accession>
<gene>
    <name evidence="1" type="ORF">MM171B00830_0003</name>
</gene>